<gene>
    <name evidence="5" type="ORF">ACE1B6_14075</name>
</gene>
<dbReference type="Pfam" id="PF05227">
    <property type="entry name" value="CHASE3"/>
    <property type="match status" value="1"/>
</dbReference>
<dbReference type="PROSITE" id="PS50111">
    <property type="entry name" value="CHEMOTAXIS_TRANSDUC_2"/>
    <property type="match status" value="1"/>
</dbReference>
<sequence>MYTFKLYKQLFFHKSRLRTKILRGYSIPIFLSIISAIIVYFQGVVQVKNQSQRLSLFHENISHVKDLAFSISSMEKSARGYLIKRNKSELAAYEKWDTAFYEQSEKIRQLITDTRQRENLNQIIEVGDRMNEFYRRLISYIELKKPEKAQQIWGEGKVQALTANLSELVRNFELQEQKNLAEQKKAQENALNLLTTVVFGLTGISTLLAIAFAIKISSAISRQMNQETSAIASSSAEIAATMTQQERNSIQQASSVNETTNSLDQLNTSLRYAKEQAENSALAASQALRLSQTGTQAVERTLTKMATLKTKVGEIAEHTIKLTDNSSQIETIIRLVSEIATQTNMLALNAAIEAVRAGEQGKGFAVVAQEIRRLADRSKKSTAEVDALLNAIRQEIQSTVLVTKTGTKTVEEGVIIAQEMATTLTGVTDAVETVVDNNQQLSLNVTEQASAIKQVVTAMNQINQAAQENVSGVAQVREGSQKLNQALQNLQALV</sequence>
<evidence type="ECO:0000256" key="2">
    <source>
        <dbReference type="PROSITE-ProRule" id="PRU00284"/>
    </source>
</evidence>
<accession>A0ABV4YE54</accession>
<dbReference type="InterPro" id="IPR004089">
    <property type="entry name" value="MCPsignal_dom"/>
</dbReference>
<keyword evidence="3" id="KW-0472">Membrane</keyword>
<dbReference type="RefSeq" id="WP_413257866.1">
    <property type="nucleotide sequence ID" value="NZ_JBHFNS010000057.1"/>
</dbReference>
<dbReference type="SMART" id="SM00283">
    <property type="entry name" value="MA"/>
    <property type="match status" value="1"/>
</dbReference>
<keyword evidence="3" id="KW-1133">Transmembrane helix</keyword>
<dbReference type="EMBL" id="JBHFNS010000057">
    <property type="protein sequence ID" value="MFB2936373.1"/>
    <property type="molecule type" value="Genomic_DNA"/>
</dbReference>
<evidence type="ECO:0000313" key="6">
    <source>
        <dbReference type="Proteomes" id="UP001576776"/>
    </source>
</evidence>
<dbReference type="PANTHER" id="PTHR32089">
    <property type="entry name" value="METHYL-ACCEPTING CHEMOTAXIS PROTEIN MCPB"/>
    <property type="match status" value="1"/>
</dbReference>
<dbReference type="PANTHER" id="PTHR32089:SF112">
    <property type="entry name" value="LYSOZYME-LIKE PROTEIN-RELATED"/>
    <property type="match status" value="1"/>
</dbReference>
<feature type="transmembrane region" description="Helical" evidence="3">
    <location>
        <begin position="21"/>
        <end position="41"/>
    </location>
</feature>
<evidence type="ECO:0000313" key="5">
    <source>
        <dbReference type="EMBL" id="MFB2936373.1"/>
    </source>
</evidence>
<proteinExistence type="predicted"/>
<name>A0ABV4YE54_9CYAN</name>
<keyword evidence="1 2" id="KW-0807">Transducer</keyword>
<dbReference type="SUPFAM" id="SSF58104">
    <property type="entry name" value="Methyl-accepting chemotaxis protein (MCP) signaling domain"/>
    <property type="match status" value="1"/>
</dbReference>
<comment type="caution">
    <text evidence="5">The sequence shown here is derived from an EMBL/GenBank/DDBJ whole genome shotgun (WGS) entry which is preliminary data.</text>
</comment>
<dbReference type="Proteomes" id="UP001576776">
    <property type="component" value="Unassembled WGS sequence"/>
</dbReference>
<dbReference type="Gene3D" id="1.10.287.950">
    <property type="entry name" value="Methyl-accepting chemotaxis protein"/>
    <property type="match status" value="1"/>
</dbReference>
<feature type="domain" description="Methyl-accepting transducer" evidence="4">
    <location>
        <begin position="227"/>
        <end position="463"/>
    </location>
</feature>
<evidence type="ECO:0000256" key="3">
    <source>
        <dbReference type="SAM" id="Phobius"/>
    </source>
</evidence>
<protein>
    <submittedName>
        <fullName evidence="5">Methyl-accepting chemotaxis protein</fullName>
    </submittedName>
</protein>
<keyword evidence="3" id="KW-0812">Transmembrane</keyword>
<keyword evidence="6" id="KW-1185">Reference proteome</keyword>
<reference evidence="5 6" key="1">
    <citation type="submission" date="2024-09" db="EMBL/GenBank/DDBJ databases">
        <title>Floridaenema gen nov. (Aerosakkonemataceae, Aerosakkonematales ord. nov., Cyanobacteria) from benthic tropical and subtropical fresh waters, with the description of four new species.</title>
        <authorList>
            <person name="Moretto J.A."/>
            <person name="Berthold D.E."/>
            <person name="Lefler F.W."/>
            <person name="Huang I.-S."/>
            <person name="Laughinghouse H. IV."/>
        </authorList>
    </citation>
    <scope>NUCLEOTIDE SEQUENCE [LARGE SCALE GENOMIC DNA]</scope>
    <source>
        <strain evidence="5 6">BLCC-F154</strain>
    </source>
</reference>
<dbReference type="InterPro" id="IPR007891">
    <property type="entry name" value="CHASE3"/>
</dbReference>
<organism evidence="5 6">
    <name type="scientific">Floridaenema fluviatile BLCC-F154</name>
    <dbReference type="NCBI Taxonomy" id="3153640"/>
    <lineage>
        <taxon>Bacteria</taxon>
        <taxon>Bacillati</taxon>
        <taxon>Cyanobacteriota</taxon>
        <taxon>Cyanophyceae</taxon>
        <taxon>Oscillatoriophycideae</taxon>
        <taxon>Aerosakkonematales</taxon>
        <taxon>Aerosakkonemataceae</taxon>
        <taxon>Floridanema</taxon>
        <taxon>Floridanema fluviatile</taxon>
    </lineage>
</organism>
<evidence type="ECO:0000259" key="4">
    <source>
        <dbReference type="PROSITE" id="PS50111"/>
    </source>
</evidence>
<evidence type="ECO:0000256" key="1">
    <source>
        <dbReference type="ARBA" id="ARBA00023224"/>
    </source>
</evidence>
<dbReference type="Pfam" id="PF00015">
    <property type="entry name" value="MCPsignal"/>
    <property type="match status" value="1"/>
</dbReference>